<protein>
    <submittedName>
        <fullName evidence="1">Uncharacterized protein</fullName>
    </submittedName>
</protein>
<proteinExistence type="predicted"/>
<keyword evidence="2" id="KW-1185">Reference proteome</keyword>
<sequence>MKVALYASAKIPVELPLSSGSLRVDTGRLPVAPPAAQRAAWPPHRTAA</sequence>
<comment type="caution">
    <text evidence="1">The sequence shown here is derived from an EMBL/GenBank/DDBJ whole genome shotgun (WGS) entry which is preliminary data.</text>
</comment>
<evidence type="ECO:0000313" key="2">
    <source>
        <dbReference type="Proteomes" id="UP001156389"/>
    </source>
</evidence>
<name>A0ABT2JUX8_9ACTN</name>
<reference evidence="1 2" key="1">
    <citation type="submission" date="2021-10" db="EMBL/GenBank/DDBJ databases">
        <title>Streptomyces gossypii sp. nov., isolated from soil collected from cotton field.</title>
        <authorList>
            <person name="Ge X."/>
            <person name="Chen X."/>
            <person name="Liu W."/>
        </authorList>
    </citation>
    <scope>NUCLEOTIDE SEQUENCE [LARGE SCALE GENOMIC DNA]</scope>
    <source>
        <strain evidence="1 2">N2-109</strain>
    </source>
</reference>
<dbReference type="RefSeq" id="WP_260218594.1">
    <property type="nucleotide sequence ID" value="NZ_JAJAGO010000006.1"/>
</dbReference>
<accession>A0ABT2JUX8</accession>
<dbReference type="EMBL" id="JAJAGO010000006">
    <property type="protein sequence ID" value="MCT2591274.1"/>
    <property type="molecule type" value="Genomic_DNA"/>
</dbReference>
<dbReference type="Proteomes" id="UP001156389">
    <property type="component" value="Unassembled WGS sequence"/>
</dbReference>
<evidence type="ECO:0000313" key="1">
    <source>
        <dbReference type="EMBL" id="MCT2591274.1"/>
    </source>
</evidence>
<organism evidence="1 2">
    <name type="scientific">Streptomyces gossypii</name>
    <dbReference type="NCBI Taxonomy" id="2883101"/>
    <lineage>
        <taxon>Bacteria</taxon>
        <taxon>Bacillati</taxon>
        <taxon>Actinomycetota</taxon>
        <taxon>Actinomycetes</taxon>
        <taxon>Kitasatosporales</taxon>
        <taxon>Streptomycetaceae</taxon>
        <taxon>Streptomyces</taxon>
    </lineage>
</organism>
<gene>
    <name evidence="1" type="ORF">LHJ74_15395</name>
</gene>